<dbReference type="PANTHER" id="PTHR11022">
    <property type="entry name" value="PEPTIDOGLYCAN RECOGNITION PROTEIN"/>
    <property type="match status" value="1"/>
</dbReference>
<evidence type="ECO:0000313" key="8">
    <source>
        <dbReference type="EMBL" id="JAC52652.1"/>
    </source>
</evidence>
<dbReference type="FunFam" id="3.40.80.10:FF:000001">
    <property type="entry name" value="Peptidoglycan recognition protein 1"/>
    <property type="match status" value="1"/>
</dbReference>
<dbReference type="OrthoDB" id="10001926at2759"/>
<dbReference type="GO" id="GO:0008270">
    <property type="term" value="F:zinc ion binding"/>
    <property type="evidence" value="ECO:0007669"/>
    <property type="project" value="InterPro"/>
</dbReference>
<dbReference type="Gene3D" id="3.40.80.10">
    <property type="entry name" value="Peptidoglycan recognition protein-like"/>
    <property type="match status" value="1"/>
</dbReference>
<comment type="subcellular location">
    <subcellularLocation>
        <location evidence="1">Secreted</location>
    </subcellularLocation>
</comment>
<dbReference type="CDD" id="cd06583">
    <property type="entry name" value="PGRP"/>
    <property type="match status" value="1"/>
</dbReference>
<proteinExistence type="inferred from homology"/>
<dbReference type="InterPro" id="IPR002502">
    <property type="entry name" value="Amidase_domain"/>
</dbReference>
<dbReference type="GO" id="GO:0009253">
    <property type="term" value="P:peptidoglycan catabolic process"/>
    <property type="evidence" value="ECO:0007669"/>
    <property type="project" value="InterPro"/>
</dbReference>
<reference evidence="8" key="1">
    <citation type="journal article" date="2014" name="BMC Genomics">
        <title>Characterizing the developmental transcriptome of the oriental fruit fly, Bactrocera dorsalis (Diptera: Tephritidae) through comparative genomic analysis with Drosophila melanogaster utilizing modENCODE datasets.</title>
        <authorList>
            <person name="Geib S.M."/>
            <person name="Calla B."/>
            <person name="Hall B."/>
            <person name="Hou S."/>
            <person name="Manoukis N.C."/>
        </authorList>
    </citation>
    <scope>NUCLEOTIDE SEQUENCE</scope>
    <source>
        <strain evidence="8">Punador</strain>
    </source>
</reference>
<dbReference type="GO" id="GO:0008745">
    <property type="term" value="F:N-acetylmuramoyl-L-alanine amidase activity"/>
    <property type="evidence" value="ECO:0007669"/>
    <property type="project" value="InterPro"/>
</dbReference>
<organism evidence="8">
    <name type="scientific">Bactrocera dorsalis</name>
    <name type="common">Oriental fruit fly</name>
    <name type="synonym">Dacus dorsalis</name>
    <dbReference type="NCBI Taxonomy" id="27457"/>
    <lineage>
        <taxon>Eukaryota</taxon>
        <taxon>Metazoa</taxon>
        <taxon>Ecdysozoa</taxon>
        <taxon>Arthropoda</taxon>
        <taxon>Hexapoda</taxon>
        <taxon>Insecta</taxon>
        <taxon>Pterygota</taxon>
        <taxon>Neoptera</taxon>
        <taxon>Endopterygota</taxon>
        <taxon>Diptera</taxon>
        <taxon>Brachycera</taxon>
        <taxon>Muscomorpha</taxon>
        <taxon>Tephritoidea</taxon>
        <taxon>Tephritidae</taxon>
        <taxon>Bactrocera</taxon>
        <taxon>Bactrocera</taxon>
    </lineage>
</organism>
<dbReference type="SUPFAM" id="SSF55846">
    <property type="entry name" value="N-acetylmuramoyl-L-alanine amidase-like"/>
    <property type="match status" value="1"/>
</dbReference>
<dbReference type="GO" id="GO:0005576">
    <property type="term" value="C:extracellular region"/>
    <property type="evidence" value="ECO:0007669"/>
    <property type="project" value="UniProtKB-SubCell"/>
</dbReference>
<dbReference type="GO" id="GO:0045087">
    <property type="term" value="P:innate immune response"/>
    <property type="evidence" value="ECO:0007669"/>
    <property type="project" value="UniProtKB-KW"/>
</dbReference>
<dbReference type="InterPro" id="IPR006619">
    <property type="entry name" value="PGRP_domain_met/bac"/>
</dbReference>
<dbReference type="AlphaFoldDB" id="A0A034WEC3"/>
<evidence type="ECO:0000256" key="1">
    <source>
        <dbReference type="ARBA" id="ARBA00004613"/>
    </source>
</evidence>
<evidence type="ECO:0000256" key="4">
    <source>
        <dbReference type="ARBA" id="ARBA00022588"/>
    </source>
</evidence>
<evidence type="ECO:0000256" key="3">
    <source>
        <dbReference type="ARBA" id="ARBA00022525"/>
    </source>
</evidence>
<dbReference type="EMBL" id="GAKP01006300">
    <property type="protein sequence ID" value="JAC52652.1"/>
    <property type="molecule type" value="Transcribed_RNA"/>
</dbReference>
<accession>A0A034WEC3</accession>
<dbReference type="PANTHER" id="PTHR11022:SF77">
    <property type="entry name" value="PEPTIDOGLYCAN-RECOGNITION PROTEIN LB"/>
    <property type="match status" value="1"/>
</dbReference>
<keyword evidence="4" id="KW-0399">Innate immunity</keyword>
<dbReference type="SMART" id="SM00701">
    <property type="entry name" value="PGRP"/>
    <property type="match status" value="1"/>
</dbReference>
<gene>
    <name evidence="8" type="primary">PGPLB</name>
</gene>
<name>A0A034WEC3_BACDO</name>
<comment type="similarity">
    <text evidence="2">Belongs to the N-acetylmuramoyl-L-alanine amidase 2 family.</text>
</comment>
<evidence type="ECO:0000259" key="6">
    <source>
        <dbReference type="SMART" id="SM00644"/>
    </source>
</evidence>
<dbReference type="InterPro" id="IPR036505">
    <property type="entry name" value="Amidase/PGRP_sf"/>
</dbReference>
<keyword evidence="3" id="KW-0964">Secreted</keyword>
<dbReference type="InterPro" id="IPR015510">
    <property type="entry name" value="PGRP"/>
</dbReference>
<evidence type="ECO:0000256" key="5">
    <source>
        <dbReference type="ARBA" id="ARBA00022859"/>
    </source>
</evidence>
<sequence length="237" mass="26871">MPVYFHFITTITTITTDHKCLPFHSYRTHSLHPTPTPYTHVDIEMSEAAAISNHNDTEATGDQILGDTRNWRLITRAEWRARPPTSSTNFTGPAPYVILHHSYQPGVCRTEDACKAAMRSMQNYHMDTHGWPDIGYSFAVGGDGNVYEGRGYEVVGAHAPNYNSRSIGLLLIGNFMDELPPAPMLQVAQDFIKYSLEGGHLRDDYILYGHRQVRNTECPGDALYALIKEWPHWQEHN</sequence>
<dbReference type="SMART" id="SM00644">
    <property type="entry name" value="Ami_2"/>
    <property type="match status" value="1"/>
</dbReference>
<protein>
    <submittedName>
        <fullName evidence="8">Peptidoglycan-recognition protein LB</fullName>
    </submittedName>
</protein>
<feature type="domain" description="Peptidoglycan recognition protein family" evidence="7">
    <location>
        <begin position="71"/>
        <end position="214"/>
    </location>
</feature>
<dbReference type="Pfam" id="PF01510">
    <property type="entry name" value="Amidase_2"/>
    <property type="match status" value="1"/>
</dbReference>
<keyword evidence="5" id="KW-0391">Immunity</keyword>
<feature type="domain" description="N-acetylmuramoyl-L-alanine amidase" evidence="6">
    <location>
        <begin position="82"/>
        <end position="220"/>
    </location>
</feature>
<evidence type="ECO:0000259" key="7">
    <source>
        <dbReference type="SMART" id="SM00701"/>
    </source>
</evidence>
<evidence type="ECO:0000256" key="2">
    <source>
        <dbReference type="ARBA" id="ARBA00007553"/>
    </source>
</evidence>